<feature type="compositionally biased region" description="Acidic residues" evidence="2">
    <location>
        <begin position="586"/>
        <end position="597"/>
    </location>
</feature>
<dbReference type="Gene3D" id="1.10.555.10">
    <property type="entry name" value="Rho GTPase activation protein"/>
    <property type="match status" value="1"/>
</dbReference>
<dbReference type="PROSITE" id="PS50238">
    <property type="entry name" value="RHOGAP"/>
    <property type="match status" value="1"/>
</dbReference>
<organism evidence="5">
    <name type="scientific">Ascaris suum</name>
    <name type="common">Pig roundworm</name>
    <name type="synonym">Ascaris lumbricoides</name>
    <dbReference type="NCBI Taxonomy" id="6253"/>
    <lineage>
        <taxon>Eukaryota</taxon>
        <taxon>Metazoa</taxon>
        <taxon>Ecdysozoa</taxon>
        <taxon>Nematoda</taxon>
        <taxon>Chromadorea</taxon>
        <taxon>Rhabditida</taxon>
        <taxon>Spirurina</taxon>
        <taxon>Ascaridomorpha</taxon>
        <taxon>Ascaridoidea</taxon>
        <taxon>Ascarididae</taxon>
        <taxon>Ascaris</taxon>
    </lineage>
</organism>
<dbReference type="SMART" id="SM00233">
    <property type="entry name" value="PH"/>
    <property type="match status" value="1"/>
</dbReference>
<evidence type="ECO:0000259" key="3">
    <source>
        <dbReference type="PROSITE" id="PS50003"/>
    </source>
</evidence>
<feature type="compositionally biased region" description="Polar residues" evidence="2">
    <location>
        <begin position="607"/>
        <end position="616"/>
    </location>
</feature>
<dbReference type="InterPro" id="IPR000198">
    <property type="entry name" value="RhoGAP_dom"/>
</dbReference>
<dbReference type="AlphaFoldDB" id="F1KT38"/>
<dbReference type="InterPro" id="IPR011993">
    <property type="entry name" value="PH-like_dom_sf"/>
</dbReference>
<evidence type="ECO:0000256" key="2">
    <source>
        <dbReference type="SAM" id="MobiDB-lite"/>
    </source>
</evidence>
<feature type="region of interest" description="Disordered" evidence="2">
    <location>
        <begin position="786"/>
        <end position="831"/>
    </location>
</feature>
<evidence type="ECO:0000259" key="4">
    <source>
        <dbReference type="PROSITE" id="PS50238"/>
    </source>
</evidence>
<proteinExistence type="evidence at transcript level"/>
<feature type="compositionally biased region" description="Basic and acidic residues" evidence="2">
    <location>
        <begin position="933"/>
        <end position="945"/>
    </location>
</feature>
<feature type="compositionally biased region" description="Polar residues" evidence="2">
    <location>
        <begin position="818"/>
        <end position="831"/>
    </location>
</feature>
<feature type="region of interest" description="Disordered" evidence="2">
    <location>
        <begin position="1"/>
        <end position="44"/>
    </location>
</feature>
<feature type="compositionally biased region" description="Polar residues" evidence="2">
    <location>
        <begin position="786"/>
        <end position="799"/>
    </location>
</feature>
<keyword evidence="1" id="KW-0343">GTPase activation</keyword>
<dbReference type="PROSITE" id="PS50003">
    <property type="entry name" value="PH_DOMAIN"/>
    <property type="match status" value="1"/>
</dbReference>
<dbReference type="SMART" id="SM00324">
    <property type="entry name" value="RhoGAP"/>
    <property type="match status" value="1"/>
</dbReference>
<evidence type="ECO:0000313" key="5">
    <source>
        <dbReference type="EMBL" id="ADY41042.1"/>
    </source>
</evidence>
<dbReference type="EMBL" id="JI165420">
    <property type="protein sequence ID" value="ADY41042.1"/>
    <property type="molecule type" value="mRNA"/>
</dbReference>
<dbReference type="Pfam" id="PF00620">
    <property type="entry name" value="RhoGAP"/>
    <property type="match status" value="1"/>
</dbReference>
<dbReference type="GO" id="GO:0005096">
    <property type="term" value="F:GTPase activator activity"/>
    <property type="evidence" value="ECO:0007669"/>
    <property type="project" value="UniProtKB-KW"/>
</dbReference>
<dbReference type="SUPFAM" id="SSF48350">
    <property type="entry name" value="GTPase activation domain, GAP"/>
    <property type="match status" value="1"/>
</dbReference>
<dbReference type="PANTHER" id="PTHR23179:SF3">
    <property type="entry name" value="RHO GTPASE-ACTIVATING PROTEIN 20"/>
    <property type="match status" value="1"/>
</dbReference>
<dbReference type="Pfam" id="PF22286">
    <property type="entry name" value="RHG20_PH"/>
    <property type="match status" value="1"/>
</dbReference>
<reference evidence="5" key="1">
    <citation type="journal article" date="2011" name="Genome Res.">
        <title>Deep small RNA sequencing from the nematode Ascaris reveals conservation, functional diversification, and novel developmental profiles.</title>
        <authorList>
            <person name="Wang J."/>
            <person name="Czech B."/>
            <person name="Crunk A."/>
            <person name="Wallace A."/>
            <person name="Mitreva M."/>
            <person name="Hannon G.J."/>
            <person name="Davis R.E."/>
        </authorList>
    </citation>
    <scope>NUCLEOTIDE SEQUENCE</scope>
</reference>
<dbReference type="InterPro" id="IPR001849">
    <property type="entry name" value="PH_domain"/>
</dbReference>
<accession>F1KT38</accession>
<dbReference type="InterPro" id="IPR008936">
    <property type="entry name" value="Rho_GTPase_activation_prot"/>
</dbReference>
<feature type="region of interest" description="Disordered" evidence="2">
    <location>
        <begin position="681"/>
        <end position="708"/>
    </location>
</feature>
<dbReference type="Gene3D" id="2.30.29.30">
    <property type="entry name" value="Pleckstrin-homology domain (PH domain)/Phosphotyrosine-binding domain (PTB)"/>
    <property type="match status" value="1"/>
</dbReference>
<dbReference type="GO" id="GO:0007165">
    <property type="term" value="P:signal transduction"/>
    <property type="evidence" value="ECO:0007669"/>
    <property type="project" value="InterPro"/>
</dbReference>
<dbReference type="PANTHER" id="PTHR23179">
    <property type="entry name" value="T-CELL ACTIVATION RHO GTPASE ACTIVATING PROTEIN-RELATED"/>
    <property type="match status" value="1"/>
</dbReference>
<feature type="region of interest" description="Disordered" evidence="2">
    <location>
        <begin position="933"/>
        <end position="971"/>
    </location>
</feature>
<dbReference type="SUPFAM" id="SSF50729">
    <property type="entry name" value="PH domain-like"/>
    <property type="match status" value="1"/>
</dbReference>
<feature type="domain" description="Rho-GAP" evidence="4">
    <location>
        <begin position="303"/>
        <end position="500"/>
    </location>
</feature>
<feature type="domain" description="PH" evidence="3">
    <location>
        <begin position="83"/>
        <end position="176"/>
    </location>
</feature>
<dbReference type="InterPro" id="IPR047887">
    <property type="entry name" value="ARHGAP20_PH"/>
</dbReference>
<feature type="region of interest" description="Disordered" evidence="2">
    <location>
        <begin position="586"/>
        <end position="616"/>
    </location>
</feature>
<evidence type="ECO:0000256" key="1">
    <source>
        <dbReference type="ARBA" id="ARBA00022468"/>
    </source>
</evidence>
<sequence length="1120" mass="123882">MSRSAVVSGGHQARKGRTVNDRRGGGQQYERSRRIMSARRRSESASRVEIQSRIVARIGASLRIPSTHRSKADDRRRTDMRRSYLKEGAVQLTALDSLLTHSRYLFLFSDLLLVAKQKAANSYKLKEKVRLDRIWIASNNCPHSFLIGWPISNFIAHFSTEEEKTKWQTVLNEGIERGRAKMQPKFTTLPVLVRIDGRNQVIKKKIGIEQRSSEILVELINELAIPQSEELELVFDAGGGDAEVVLQGPENVFCVVMEHVKGSGCRLSEVQFERLDTFPLVQCRLIVSTVAASRSNPAHSFVTQFKRVLSRSESKRFFGRNLEGSAPPQPVLTMIDHLILHGVDVEGIFRKSPKQSTVRMLKAQLDRGSVPDFSQFSAHVTAALLKEYLRAIPGKLLLSGNYELWASALEQRDERERRAIIRRLLQMLPSSHTVLLSSFLRLMRAISNSAHSKMNAQSLAVCIAPSLIDSPSTSISEMECSALVLPSLVEYLIINAPFLLDPFHDAQLAISSSISNDSGLSDVDGGLEPSVSPDSSVLASPTSGCSFTTSPGKASQLSSSAYVRCNHYSLRAPSSAYYVSSISTDEDEDVSTEIEKEDNDRTPVLSRENSNVQHRPSQIAGWKSVSKECYIIKNSAQGETRRHETSASTLKRRETVGSCRATTVGPQIAPQIRSNIRHETNVSMASSSCKDRRPLGIASSMRNGSPITTRKEFTSSCATANTGESTVSGVAIVRSGIARSSPALLCRDELPQSVYQDMPSSMTLRKETMSMTEGSPSIVRKASTMSTTPSVHSDASFASPTPCRKDSGSMVGGDGRSSEGNQRFKNASCVNDGASRSNVLRLRHTSEDNNETLRGRTENRVQMPLISSAPTPYSSYRQEAATNPHRWGIKKHFSGSGFDPTSAVGRMERDILGDSSEHSFNPPCNNIISLQEKEKRSVVQPRRDSSTAVQSRSGDVKDSGPTYSSYQSDNEETRAAGILRQRCVASSCFERRIMEVQPHQKLQTSEGVVSEGEIARGGARFVEVKPILRDAVRQRMQGLPSTADIDFSRSLSKSGVNLTWEQQRQCNNIAARRERKKNRSILMEPLEVNWSVDELRSIFQTESGPPALDTEYRSSNITFH</sequence>
<name>F1KT38_ASCSU</name>
<protein>
    <submittedName>
        <fullName evidence="5">Rho GTPase-activating protein 20</fullName>
    </submittedName>
</protein>